<dbReference type="Proteomes" id="UP001194580">
    <property type="component" value="Unassembled WGS sequence"/>
</dbReference>
<reference evidence="1" key="1">
    <citation type="journal article" date="2020" name="Fungal Divers.">
        <title>Resolving the Mortierellaceae phylogeny through synthesis of multi-gene phylogenetics and phylogenomics.</title>
        <authorList>
            <person name="Vandepol N."/>
            <person name="Liber J."/>
            <person name="Desiro A."/>
            <person name="Na H."/>
            <person name="Kennedy M."/>
            <person name="Barry K."/>
            <person name="Grigoriev I.V."/>
            <person name="Miller A.N."/>
            <person name="O'Donnell K."/>
            <person name="Stajich J.E."/>
            <person name="Bonito G."/>
        </authorList>
    </citation>
    <scope>NUCLEOTIDE SEQUENCE</scope>
    <source>
        <strain evidence="1">NRRL 28262</strain>
    </source>
</reference>
<name>A0AAD4H858_9FUNG</name>
<evidence type="ECO:0000313" key="2">
    <source>
        <dbReference type="Proteomes" id="UP001194580"/>
    </source>
</evidence>
<dbReference type="EMBL" id="JAAAIL010000315">
    <property type="protein sequence ID" value="KAG0276995.1"/>
    <property type="molecule type" value="Genomic_DNA"/>
</dbReference>
<keyword evidence="2" id="KW-1185">Reference proteome</keyword>
<proteinExistence type="predicted"/>
<dbReference type="AlphaFoldDB" id="A0AAD4H858"/>
<sequence length="97" mass="11629">MGPRFISLYTSGSAWWGVVATMVVFRRALYGITSTTCRQRWHPRKCKWDSIPNGRVKDDKDRRERNRKSKRLWSHKYRLRRRVEEAALVLSMLYQAV</sequence>
<accession>A0AAD4H858</accession>
<comment type="caution">
    <text evidence="1">The sequence shown here is derived from an EMBL/GenBank/DDBJ whole genome shotgun (WGS) entry which is preliminary data.</text>
</comment>
<gene>
    <name evidence="1" type="ORF">BGZ95_006703</name>
</gene>
<evidence type="ECO:0000313" key="1">
    <source>
        <dbReference type="EMBL" id="KAG0276995.1"/>
    </source>
</evidence>
<protein>
    <submittedName>
        <fullName evidence="1">Uncharacterized protein</fullName>
    </submittedName>
</protein>
<organism evidence="1 2">
    <name type="scientific">Linnemannia exigua</name>
    <dbReference type="NCBI Taxonomy" id="604196"/>
    <lineage>
        <taxon>Eukaryota</taxon>
        <taxon>Fungi</taxon>
        <taxon>Fungi incertae sedis</taxon>
        <taxon>Mucoromycota</taxon>
        <taxon>Mortierellomycotina</taxon>
        <taxon>Mortierellomycetes</taxon>
        <taxon>Mortierellales</taxon>
        <taxon>Mortierellaceae</taxon>
        <taxon>Linnemannia</taxon>
    </lineage>
</organism>